<evidence type="ECO:0000256" key="4">
    <source>
        <dbReference type="ARBA" id="ARBA00022692"/>
    </source>
</evidence>
<feature type="transmembrane region" description="Helical" evidence="9">
    <location>
        <begin position="154"/>
        <end position="173"/>
    </location>
</feature>
<feature type="transmembrane region" description="Helical" evidence="9">
    <location>
        <begin position="57"/>
        <end position="79"/>
    </location>
</feature>
<dbReference type="Gene3D" id="1.10.357.140">
    <property type="entry name" value="UbiA prenyltransferase"/>
    <property type="match status" value="1"/>
</dbReference>
<keyword evidence="4 9" id="KW-0812">Transmembrane</keyword>
<proteinExistence type="inferred from homology"/>
<keyword evidence="5 9" id="KW-1133">Transmembrane helix</keyword>
<dbReference type="AlphaFoldDB" id="A0A451D6V3"/>
<dbReference type="CDD" id="cd13957">
    <property type="entry name" value="PT_UbiA_Cox10"/>
    <property type="match status" value="1"/>
</dbReference>
<organism evidence="10 11">
    <name type="scientific">Buchnera aphidicola</name>
    <name type="common">Cinara curvipes</name>
    <dbReference type="NCBI Taxonomy" id="2518975"/>
    <lineage>
        <taxon>Bacteria</taxon>
        <taxon>Pseudomonadati</taxon>
        <taxon>Pseudomonadota</taxon>
        <taxon>Gammaproteobacteria</taxon>
        <taxon>Enterobacterales</taxon>
        <taxon>Erwiniaceae</taxon>
        <taxon>Buchnera</taxon>
    </lineage>
</organism>
<feature type="transmembrane region" description="Helical" evidence="9">
    <location>
        <begin position="100"/>
        <end position="119"/>
    </location>
</feature>
<name>A0A451D6V3_9GAMM</name>
<gene>
    <name evidence="9 10" type="primary">cyoE</name>
    <name evidence="10" type="ORF">BUCICURV3402_299</name>
</gene>
<evidence type="ECO:0000256" key="8">
    <source>
        <dbReference type="ARBA" id="ARBA00047690"/>
    </source>
</evidence>
<dbReference type="EMBL" id="LR217710">
    <property type="protein sequence ID" value="VFP81579.1"/>
    <property type="molecule type" value="Genomic_DNA"/>
</dbReference>
<accession>A0A451D6V3</accession>
<dbReference type="NCBIfam" id="TIGR01473">
    <property type="entry name" value="cyoE_ctaB"/>
    <property type="match status" value="1"/>
</dbReference>
<dbReference type="Pfam" id="PF01040">
    <property type="entry name" value="UbiA"/>
    <property type="match status" value="1"/>
</dbReference>
<feature type="transmembrane region" description="Helical" evidence="9">
    <location>
        <begin position="285"/>
        <end position="303"/>
    </location>
</feature>
<keyword evidence="3 9" id="KW-0808">Transferase</keyword>
<feature type="transmembrane region" description="Helical" evidence="9">
    <location>
        <begin position="185"/>
        <end position="206"/>
    </location>
</feature>
<evidence type="ECO:0000256" key="6">
    <source>
        <dbReference type="ARBA" id="ARBA00023133"/>
    </source>
</evidence>
<reference evidence="10 11" key="1">
    <citation type="submission" date="2019-02" db="EMBL/GenBank/DDBJ databases">
        <authorList>
            <person name="Manzano-Marin A."/>
            <person name="Manzano-Marin A."/>
        </authorList>
    </citation>
    <scope>NUCLEOTIDE SEQUENCE [LARGE SCALE GENOMIC DNA]</scope>
    <source>
        <strain evidence="10 11">BuCicurvipes</strain>
    </source>
</reference>
<comment type="subcellular location">
    <subcellularLocation>
        <location evidence="9">Cell membrane</location>
        <topology evidence="9">Multi-pass membrane protein</topology>
    </subcellularLocation>
    <subcellularLocation>
        <location evidence="1">Membrane</location>
        <topology evidence="1">Multi-pass membrane protein</topology>
    </subcellularLocation>
</comment>
<dbReference type="PANTHER" id="PTHR43448">
    <property type="entry name" value="PROTOHEME IX FARNESYLTRANSFERASE, MITOCHONDRIAL"/>
    <property type="match status" value="1"/>
</dbReference>
<dbReference type="OrthoDB" id="9814417at2"/>
<dbReference type="Proteomes" id="UP000294344">
    <property type="component" value="Chromosome"/>
</dbReference>
<sequence length="320" mass="37911">MDFRSFKPLKLNLLYFLKNFKIINKLELVKPGIILGNLISLSGGFFLASRGNLLKNLFFKIILGIISIISSSCILNNIIDRDVDKIMNRTKNRILCINTSKELLVIIFLIACFLFFFGIYVFYMYVNLICTIIAFIGVFLYVILYSFFLKRRSLYSILIGGISGSLPPIIGYLSVNNKLNGCCLILFLIFIFWQIAHFYSITIFRYQDYKSAEIPTVPILYGFLYTQNCISFCIINVFFLNFLLYYFSYVNFFYCFYMNFFIFLWFIFSIVGNIFLFSFKKWSRIMFFFSIFIIFLISFLLSINNRSDEYFFLKTILIFW</sequence>
<evidence type="ECO:0000313" key="11">
    <source>
        <dbReference type="Proteomes" id="UP000294344"/>
    </source>
</evidence>
<dbReference type="RefSeq" id="WP_154029339.1">
    <property type="nucleotide sequence ID" value="NZ_LR217710.1"/>
</dbReference>
<dbReference type="InterPro" id="IPR044878">
    <property type="entry name" value="UbiA_sf"/>
</dbReference>
<feature type="transmembrane region" description="Helical" evidence="9">
    <location>
        <begin position="218"/>
        <end position="244"/>
    </location>
</feature>
<evidence type="ECO:0000256" key="9">
    <source>
        <dbReference type="HAMAP-Rule" id="MF_00154"/>
    </source>
</evidence>
<dbReference type="EC" id="2.5.1.141" evidence="9"/>
<dbReference type="GO" id="GO:0048034">
    <property type="term" value="P:heme O biosynthetic process"/>
    <property type="evidence" value="ECO:0007669"/>
    <property type="project" value="UniProtKB-UniRule"/>
</dbReference>
<feature type="transmembrane region" description="Helical" evidence="9">
    <location>
        <begin position="125"/>
        <end position="147"/>
    </location>
</feature>
<dbReference type="InterPro" id="IPR006369">
    <property type="entry name" value="Protohaem_IX_farnesylTrfase"/>
</dbReference>
<comment type="similarity">
    <text evidence="9">Belongs to the UbiA prenyltransferase family. Protoheme IX farnesyltransferase subfamily.</text>
</comment>
<keyword evidence="6 9" id="KW-0350">Heme biosynthesis</keyword>
<comment type="miscellaneous">
    <text evidence="9">Carbon 2 of the heme B porphyrin ring is defined according to the Fischer nomenclature.</text>
</comment>
<dbReference type="GO" id="GO:0005886">
    <property type="term" value="C:plasma membrane"/>
    <property type="evidence" value="ECO:0007669"/>
    <property type="project" value="UniProtKB-SubCell"/>
</dbReference>
<comment type="catalytic activity">
    <reaction evidence="8 9">
        <text>heme b + (2E,6E)-farnesyl diphosphate + H2O = Fe(II)-heme o + diphosphate</text>
        <dbReference type="Rhea" id="RHEA:28070"/>
        <dbReference type="ChEBI" id="CHEBI:15377"/>
        <dbReference type="ChEBI" id="CHEBI:33019"/>
        <dbReference type="ChEBI" id="CHEBI:60344"/>
        <dbReference type="ChEBI" id="CHEBI:60530"/>
        <dbReference type="ChEBI" id="CHEBI:175763"/>
        <dbReference type="EC" id="2.5.1.141"/>
    </reaction>
</comment>
<evidence type="ECO:0000256" key="5">
    <source>
        <dbReference type="ARBA" id="ARBA00022989"/>
    </source>
</evidence>
<dbReference type="PANTHER" id="PTHR43448:SF2">
    <property type="entry name" value="PROTOHEME IX FARNESYLTRANSFERASE, MITOCHONDRIAL"/>
    <property type="match status" value="1"/>
</dbReference>
<evidence type="ECO:0000256" key="3">
    <source>
        <dbReference type="ARBA" id="ARBA00022679"/>
    </source>
</evidence>
<comment type="function">
    <text evidence="9">Converts heme B (protoheme IX) to heme O by substitution of the vinyl group on carbon 2 of heme B porphyrin ring with a hydroxyethyl farnesyl side group.</text>
</comment>
<keyword evidence="2 9" id="KW-1003">Cell membrane</keyword>
<comment type="pathway">
    <text evidence="9">Porphyrin-containing compound metabolism; heme O biosynthesis; heme O from protoheme: step 1/1.</text>
</comment>
<evidence type="ECO:0000313" key="10">
    <source>
        <dbReference type="EMBL" id="VFP81579.1"/>
    </source>
</evidence>
<dbReference type="GO" id="GO:0008495">
    <property type="term" value="F:protoheme IX farnesyltransferase activity"/>
    <property type="evidence" value="ECO:0007669"/>
    <property type="project" value="UniProtKB-UniRule"/>
</dbReference>
<keyword evidence="7 9" id="KW-0472">Membrane</keyword>
<evidence type="ECO:0000256" key="7">
    <source>
        <dbReference type="ARBA" id="ARBA00023136"/>
    </source>
</evidence>
<evidence type="ECO:0000256" key="1">
    <source>
        <dbReference type="ARBA" id="ARBA00004141"/>
    </source>
</evidence>
<feature type="transmembrane region" description="Helical" evidence="9">
    <location>
        <begin position="28"/>
        <end position="51"/>
    </location>
</feature>
<evidence type="ECO:0000256" key="2">
    <source>
        <dbReference type="ARBA" id="ARBA00022475"/>
    </source>
</evidence>
<dbReference type="InterPro" id="IPR000537">
    <property type="entry name" value="UbiA_prenyltransferase"/>
</dbReference>
<dbReference type="UniPathway" id="UPA00834">
    <property type="reaction ID" value="UER00712"/>
</dbReference>
<feature type="transmembrane region" description="Helical" evidence="9">
    <location>
        <begin position="256"/>
        <end position="278"/>
    </location>
</feature>
<dbReference type="HAMAP" id="MF_00154">
    <property type="entry name" value="CyoE_CtaB"/>
    <property type="match status" value="1"/>
</dbReference>
<protein>
    <recommendedName>
        <fullName evidence="9">Protoheme IX farnesyltransferase</fullName>
        <ecNumber evidence="9">2.5.1.141</ecNumber>
    </recommendedName>
    <alternativeName>
        <fullName evidence="9">Heme B farnesyltransferase</fullName>
    </alternativeName>
    <alternativeName>
        <fullName evidence="9">Heme O synthase</fullName>
    </alternativeName>
</protein>